<comment type="caution">
    <text evidence="1">The sequence shown here is derived from an EMBL/GenBank/DDBJ whole genome shotgun (WGS) entry which is preliminary data.</text>
</comment>
<organism evidence="1">
    <name type="scientific">Fervidobacterium pennivorans</name>
    <dbReference type="NCBI Taxonomy" id="93466"/>
    <lineage>
        <taxon>Bacteria</taxon>
        <taxon>Thermotogati</taxon>
        <taxon>Thermotogota</taxon>
        <taxon>Thermotogae</taxon>
        <taxon>Thermotogales</taxon>
        <taxon>Fervidobacteriaceae</taxon>
        <taxon>Fervidobacterium</taxon>
    </lineage>
</organism>
<evidence type="ECO:0000313" key="1">
    <source>
        <dbReference type="EMBL" id="HGU42527.1"/>
    </source>
</evidence>
<dbReference type="InterPro" id="IPR017853">
    <property type="entry name" value="GH"/>
</dbReference>
<accession>A0A7C4VWR4</accession>
<proteinExistence type="predicted"/>
<gene>
    <name evidence="1" type="ORF">ENT72_06410</name>
</gene>
<reference evidence="1" key="1">
    <citation type="journal article" date="2020" name="mSystems">
        <title>Genome- and Community-Level Interaction Insights into Carbon Utilization and Element Cycling Functions of Hydrothermarchaeota in Hydrothermal Sediment.</title>
        <authorList>
            <person name="Zhou Z."/>
            <person name="Liu Y."/>
            <person name="Xu W."/>
            <person name="Pan J."/>
            <person name="Luo Z.H."/>
            <person name="Li M."/>
        </authorList>
    </citation>
    <scope>NUCLEOTIDE SEQUENCE [LARGE SCALE GENOMIC DNA]</scope>
    <source>
        <strain evidence="1">SpSt-604</strain>
    </source>
</reference>
<dbReference type="AlphaFoldDB" id="A0A7C4VWR4"/>
<dbReference type="SUPFAM" id="SSF51445">
    <property type="entry name" value="(Trans)glycosidases"/>
    <property type="match status" value="1"/>
</dbReference>
<dbReference type="Gene3D" id="3.20.20.80">
    <property type="entry name" value="Glycosidases"/>
    <property type="match status" value="1"/>
</dbReference>
<name>A0A7C4VWR4_FERPE</name>
<sequence length="94" mass="10985">MNLRTILNVIFEIWNEPHNEQSSNKTSEEAFIDWTNAWNLCVAAIRAEAQPTSHICNRHLTDPLNNIIYSTHLYRLYGGTGLYQFSARDKYGYY</sequence>
<dbReference type="EMBL" id="DSZT01000203">
    <property type="protein sequence ID" value="HGU42527.1"/>
    <property type="molecule type" value="Genomic_DNA"/>
</dbReference>
<protein>
    <submittedName>
        <fullName evidence="1">Uncharacterized protein</fullName>
    </submittedName>
</protein>